<evidence type="ECO:0000256" key="1">
    <source>
        <dbReference type="ARBA" id="ARBA00004123"/>
    </source>
</evidence>
<evidence type="ECO:0000313" key="13">
    <source>
        <dbReference type="Proteomes" id="UP000322234"/>
    </source>
</evidence>
<dbReference type="GO" id="GO:0140664">
    <property type="term" value="F:ATP-dependent DNA damage sensor activity"/>
    <property type="evidence" value="ECO:0007669"/>
    <property type="project" value="InterPro"/>
</dbReference>
<evidence type="ECO:0000313" key="12">
    <source>
        <dbReference type="EMBL" id="MXQ87444.1"/>
    </source>
</evidence>
<dbReference type="PROSITE" id="PS50162">
    <property type="entry name" value="RECA_2"/>
    <property type="match status" value="1"/>
</dbReference>
<keyword evidence="4" id="KW-0227">DNA damage</keyword>
<keyword evidence="8" id="KW-0234">DNA repair</keyword>
<proteinExistence type="inferred from homology"/>
<dbReference type="SUPFAM" id="SSF52540">
    <property type="entry name" value="P-loop containing nucleoside triphosphate hydrolases"/>
    <property type="match status" value="1"/>
</dbReference>
<keyword evidence="7" id="KW-0233">DNA recombination</keyword>
<keyword evidence="3" id="KW-0547">Nucleotide-binding</keyword>
<dbReference type="GO" id="GO:0045003">
    <property type="term" value="P:double-strand break repair via synthesis-dependent strand annealing"/>
    <property type="evidence" value="ECO:0007669"/>
    <property type="project" value="TreeGrafter"/>
</dbReference>
<feature type="region of interest" description="Disordered" evidence="10">
    <location>
        <begin position="499"/>
        <end position="520"/>
    </location>
</feature>
<dbReference type="Pfam" id="PF26169">
    <property type="entry name" value="HHH_XRCC3_RpoA"/>
    <property type="match status" value="1"/>
</dbReference>
<sequence length="520" mass="56543">MGCASAAVFAGSDFRLLTGRHFGARAGFLAPPLPRLGPPTPQWERSLAHISHQSCHRHITAVTEPRLTSLVFPKAGAVDVRLSPLLRPLPGDAHAGLSQMFPTLGTGPFLPDLSSRAKLRSVKEVLHLSGPDLQRRTHLSSPDVQLLLRAAASLLRGHGVCTALHLLRQEGPFPEQHQRLSLGCPVLDALLRGGLPLDGITELAGRSSAGKTQLALQLCLAVQLPPRHGGLGAGAVYVCTEDAFPSRRLQQLIAQQQRLRADVPGHVISKIRFGHQIFIEHAADVDTLLQCVKEKVPVLLARGMARLVVIDSVAAPFRCEFDGAALALRAQRLLALGAELRRLSCAFRSPVLCVNQVTEAVEEQDLVAGPPGMSPALGITWANQLLVRLLADRQRPEENYPVLLNPLKKSFEKENTHLSVHRAQQRQGLRRRCKAGQGLPTATSHPFPFSKDVFKVPISVDSLNTAQLKAGFRARQSRWAVACRLRQLVGMRAAELNGTQERRRPLKGEGPGQALRVSAR</sequence>
<evidence type="ECO:0000256" key="7">
    <source>
        <dbReference type="ARBA" id="ARBA00023172"/>
    </source>
</evidence>
<reference evidence="12" key="1">
    <citation type="submission" date="2019-10" db="EMBL/GenBank/DDBJ databases">
        <title>The sequence and de novo assembly of the wild yak genome.</title>
        <authorList>
            <person name="Liu Y."/>
        </authorList>
    </citation>
    <scope>NUCLEOTIDE SEQUENCE [LARGE SCALE GENOMIC DNA]</scope>
    <source>
        <strain evidence="12">WY2019</strain>
    </source>
</reference>
<gene>
    <name evidence="12" type="ORF">E5288_WYG000122</name>
</gene>
<keyword evidence="6" id="KW-0238">DNA-binding</keyword>
<dbReference type="EMBL" id="VBQZ03000038">
    <property type="protein sequence ID" value="MXQ87444.1"/>
    <property type="molecule type" value="Genomic_DNA"/>
</dbReference>
<evidence type="ECO:0000256" key="6">
    <source>
        <dbReference type="ARBA" id="ARBA00023125"/>
    </source>
</evidence>
<dbReference type="InterPro" id="IPR047348">
    <property type="entry name" value="XRCC3-like_C"/>
</dbReference>
<dbReference type="AlphaFoldDB" id="A0A6B0RHD1"/>
<dbReference type="GO" id="GO:0005657">
    <property type="term" value="C:replication fork"/>
    <property type="evidence" value="ECO:0007669"/>
    <property type="project" value="TreeGrafter"/>
</dbReference>
<keyword evidence="9" id="KW-0539">Nucleus</keyword>
<dbReference type="GO" id="GO:0071140">
    <property type="term" value="P:resolution of mitotic recombination intermediates"/>
    <property type="evidence" value="ECO:0007669"/>
    <property type="project" value="TreeGrafter"/>
</dbReference>
<dbReference type="PANTHER" id="PTHR46487:SF1">
    <property type="entry name" value="DNA REPAIR PROTEIN XRCC3"/>
    <property type="match status" value="1"/>
</dbReference>
<dbReference type="InterPro" id="IPR013632">
    <property type="entry name" value="Rad51_C"/>
</dbReference>
<evidence type="ECO:0000256" key="9">
    <source>
        <dbReference type="ARBA" id="ARBA00023242"/>
    </source>
</evidence>
<evidence type="ECO:0000259" key="11">
    <source>
        <dbReference type="PROSITE" id="PS50162"/>
    </source>
</evidence>
<organism evidence="12 13">
    <name type="scientific">Bos mutus</name>
    <name type="common">wild yak</name>
    <dbReference type="NCBI Taxonomy" id="72004"/>
    <lineage>
        <taxon>Eukaryota</taxon>
        <taxon>Metazoa</taxon>
        <taxon>Chordata</taxon>
        <taxon>Craniata</taxon>
        <taxon>Vertebrata</taxon>
        <taxon>Euteleostomi</taxon>
        <taxon>Mammalia</taxon>
        <taxon>Eutheria</taxon>
        <taxon>Laurasiatheria</taxon>
        <taxon>Artiodactyla</taxon>
        <taxon>Ruminantia</taxon>
        <taxon>Pecora</taxon>
        <taxon>Bovidae</taxon>
        <taxon>Bovinae</taxon>
        <taxon>Bos</taxon>
    </lineage>
</organism>
<comment type="subcellular location">
    <subcellularLocation>
        <location evidence="1">Nucleus</location>
    </subcellularLocation>
</comment>
<evidence type="ECO:0000256" key="2">
    <source>
        <dbReference type="ARBA" id="ARBA00007095"/>
    </source>
</evidence>
<keyword evidence="5" id="KW-0067">ATP-binding</keyword>
<dbReference type="Pfam" id="PF08423">
    <property type="entry name" value="Rad51"/>
    <property type="match status" value="1"/>
</dbReference>
<accession>A0A6B0RHD1</accession>
<dbReference type="GO" id="GO:0090656">
    <property type="term" value="P:t-circle formation"/>
    <property type="evidence" value="ECO:0007669"/>
    <property type="project" value="TreeGrafter"/>
</dbReference>
<dbReference type="InterPro" id="IPR058766">
    <property type="entry name" value="HHH_XRCC3_RAD51B"/>
</dbReference>
<dbReference type="GO" id="GO:0005524">
    <property type="term" value="F:ATP binding"/>
    <property type="evidence" value="ECO:0007669"/>
    <property type="project" value="UniProtKB-KW"/>
</dbReference>
<dbReference type="GO" id="GO:0033065">
    <property type="term" value="C:Rad51C-XRCC3 complex"/>
    <property type="evidence" value="ECO:0007669"/>
    <property type="project" value="TreeGrafter"/>
</dbReference>
<dbReference type="Gene3D" id="3.40.50.300">
    <property type="entry name" value="P-loop containing nucleotide triphosphate hydrolases"/>
    <property type="match status" value="1"/>
</dbReference>
<keyword evidence="13" id="KW-1185">Reference proteome</keyword>
<feature type="domain" description="RecA family profile 1" evidence="11">
    <location>
        <begin position="176"/>
        <end position="357"/>
    </location>
</feature>
<dbReference type="InterPro" id="IPR020588">
    <property type="entry name" value="RecA_ATP-bd"/>
</dbReference>
<evidence type="ECO:0000256" key="3">
    <source>
        <dbReference type="ARBA" id="ARBA00022741"/>
    </source>
</evidence>
<dbReference type="PANTHER" id="PTHR46487">
    <property type="entry name" value="DNA REPAIR PROTEIN XRCC3"/>
    <property type="match status" value="1"/>
</dbReference>
<evidence type="ECO:0000256" key="8">
    <source>
        <dbReference type="ARBA" id="ARBA00023204"/>
    </source>
</evidence>
<dbReference type="InterPro" id="IPR027417">
    <property type="entry name" value="P-loop_NTPase"/>
</dbReference>
<dbReference type="GO" id="GO:0000722">
    <property type="term" value="P:telomere maintenance via recombination"/>
    <property type="evidence" value="ECO:0007669"/>
    <property type="project" value="TreeGrafter"/>
</dbReference>
<comment type="caution">
    <text evidence="12">The sequence shown here is derived from an EMBL/GenBank/DDBJ whole genome shotgun (WGS) entry which is preliminary data.</text>
</comment>
<evidence type="ECO:0000256" key="10">
    <source>
        <dbReference type="SAM" id="MobiDB-lite"/>
    </source>
</evidence>
<comment type="similarity">
    <text evidence="2">Belongs to the RecA family. RAD51 subfamily.</text>
</comment>
<evidence type="ECO:0000256" key="4">
    <source>
        <dbReference type="ARBA" id="ARBA00022763"/>
    </source>
</evidence>
<dbReference type="Proteomes" id="UP000322234">
    <property type="component" value="Unassembled WGS sequence"/>
</dbReference>
<protein>
    <recommendedName>
        <fullName evidence="11">RecA family profile 1 domain-containing protein</fullName>
    </recommendedName>
</protein>
<evidence type="ECO:0000256" key="5">
    <source>
        <dbReference type="ARBA" id="ARBA00022840"/>
    </source>
</evidence>
<name>A0A6B0RHD1_9CETA</name>
<dbReference type="GO" id="GO:0000400">
    <property type="term" value="F:four-way junction DNA binding"/>
    <property type="evidence" value="ECO:0007669"/>
    <property type="project" value="TreeGrafter"/>
</dbReference>
<dbReference type="CDD" id="cd19491">
    <property type="entry name" value="XRCC3"/>
    <property type="match status" value="1"/>
</dbReference>